<evidence type="ECO:0000313" key="1">
    <source>
        <dbReference type="Proteomes" id="UP000036681"/>
    </source>
</evidence>
<sequence length="70" mass="8452">MQSIYAMHGSLCRYSSRWPYHRKYVDQFHKLIATLLRKWSTSSHRSFCIVITYASNRDNRNTKTLLSVYY</sequence>
<proteinExistence type="predicted"/>
<reference evidence="2" key="1">
    <citation type="submission" date="2017-02" db="UniProtKB">
        <authorList>
            <consortium name="WormBaseParasite"/>
        </authorList>
    </citation>
    <scope>IDENTIFICATION</scope>
</reference>
<name>A0A0M3I8N9_ASCLU</name>
<dbReference type="Proteomes" id="UP000036681">
    <property type="component" value="Unplaced"/>
</dbReference>
<dbReference type="AlphaFoldDB" id="A0A0M3I8N9"/>
<keyword evidence="1" id="KW-1185">Reference proteome</keyword>
<organism evidence="1 2">
    <name type="scientific">Ascaris lumbricoides</name>
    <name type="common">Giant roundworm</name>
    <dbReference type="NCBI Taxonomy" id="6252"/>
    <lineage>
        <taxon>Eukaryota</taxon>
        <taxon>Metazoa</taxon>
        <taxon>Ecdysozoa</taxon>
        <taxon>Nematoda</taxon>
        <taxon>Chromadorea</taxon>
        <taxon>Rhabditida</taxon>
        <taxon>Spirurina</taxon>
        <taxon>Ascaridomorpha</taxon>
        <taxon>Ascaridoidea</taxon>
        <taxon>Ascarididae</taxon>
        <taxon>Ascaris</taxon>
    </lineage>
</organism>
<protein>
    <submittedName>
        <fullName evidence="2">Piwi domain-containing protein</fullName>
    </submittedName>
</protein>
<evidence type="ECO:0000313" key="2">
    <source>
        <dbReference type="WBParaSite" id="ALUE_0001373101-mRNA-1"/>
    </source>
</evidence>
<dbReference type="WBParaSite" id="ALUE_0001373101-mRNA-1">
    <property type="protein sequence ID" value="ALUE_0001373101-mRNA-1"/>
    <property type="gene ID" value="ALUE_0001373101"/>
</dbReference>
<accession>A0A0M3I8N9</accession>